<evidence type="ECO:0000313" key="8">
    <source>
        <dbReference type="Proteomes" id="UP000053815"/>
    </source>
</evidence>
<evidence type="ECO:0000256" key="5">
    <source>
        <dbReference type="SAM" id="MobiDB-lite"/>
    </source>
</evidence>
<dbReference type="OrthoDB" id="2162994at2759"/>
<feature type="compositionally biased region" description="Low complexity" evidence="5">
    <location>
        <begin position="51"/>
        <end position="66"/>
    </location>
</feature>
<feature type="compositionally biased region" description="Polar residues" evidence="5">
    <location>
        <begin position="35"/>
        <end position="45"/>
    </location>
</feature>
<accession>A0A0C9LYT5</accession>
<protein>
    <recommendedName>
        <fullName evidence="6">GATA-type domain-containing protein</fullName>
    </recommendedName>
</protein>
<feature type="compositionally biased region" description="Low complexity" evidence="5">
    <location>
        <begin position="141"/>
        <end position="163"/>
    </location>
</feature>
<dbReference type="InterPro" id="IPR051140">
    <property type="entry name" value="GATA_TF"/>
</dbReference>
<evidence type="ECO:0000259" key="6">
    <source>
        <dbReference type="PROSITE" id="PS50114"/>
    </source>
</evidence>
<gene>
    <name evidence="7" type="ORF">MAM1_0534d10864</name>
</gene>
<dbReference type="PANTHER" id="PTHR45658:SF122">
    <property type="entry name" value="GATA ZINC FINGER DOMAIN-CONTAINING PROTEIN 6"/>
    <property type="match status" value="1"/>
</dbReference>
<feature type="compositionally biased region" description="Basic residues" evidence="5">
    <location>
        <begin position="285"/>
        <end position="300"/>
    </location>
</feature>
<dbReference type="Pfam" id="PF00320">
    <property type="entry name" value="GATA"/>
    <property type="match status" value="1"/>
</dbReference>
<evidence type="ECO:0000256" key="4">
    <source>
        <dbReference type="PROSITE-ProRule" id="PRU00094"/>
    </source>
</evidence>
<dbReference type="AlphaFoldDB" id="A0A0C9LYT5"/>
<evidence type="ECO:0000256" key="3">
    <source>
        <dbReference type="ARBA" id="ARBA00022833"/>
    </source>
</evidence>
<dbReference type="SUPFAM" id="SSF57716">
    <property type="entry name" value="Glucocorticoid receptor-like (DNA-binding domain)"/>
    <property type="match status" value="1"/>
</dbReference>
<dbReference type="PROSITE" id="PS00344">
    <property type="entry name" value="GATA_ZN_FINGER_1"/>
    <property type="match status" value="1"/>
</dbReference>
<dbReference type="EMBL" id="DF836823">
    <property type="protein sequence ID" value="GAN11305.1"/>
    <property type="molecule type" value="Genomic_DNA"/>
</dbReference>
<keyword evidence="2 4" id="KW-0863">Zinc-finger</keyword>
<keyword evidence="8" id="KW-1185">Reference proteome</keyword>
<feature type="domain" description="GATA-type" evidence="6">
    <location>
        <begin position="299"/>
        <end position="329"/>
    </location>
</feature>
<organism evidence="7">
    <name type="scientific">Mucor ambiguus</name>
    <dbReference type="NCBI Taxonomy" id="91626"/>
    <lineage>
        <taxon>Eukaryota</taxon>
        <taxon>Fungi</taxon>
        <taxon>Fungi incertae sedis</taxon>
        <taxon>Mucoromycota</taxon>
        <taxon>Mucoromycotina</taxon>
        <taxon>Mucoromycetes</taxon>
        <taxon>Mucorales</taxon>
        <taxon>Mucorineae</taxon>
        <taxon>Mucoraceae</taxon>
        <taxon>Mucor</taxon>
    </lineage>
</organism>
<reference evidence="7" key="1">
    <citation type="submission" date="2014-09" db="EMBL/GenBank/DDBJ databases">
        <title>Draft genome sequence of an oleaginous Mucoromycotina fungus Mucor ambiguus NBRC6742.</title>
        <authorList>
            <person name="Takeda I."/>
            <person name="Yamane N."/>
            <person name="Morita T."/>
            <person name="Tamano K."/>
            <person name="Machida M."/>
            <person name="Baker S."/>
            <person name="Koike H."/>
        </authorList>
    </citation>
    <scope>NUCLEOTIDE SEQUENCE</scope>
    <source>
        <strain evidence="7">NBRC 6742</strain>
    </source>
</reference>
<evidence type="ECO:0000256" key="2">
    <source>
        <dbReference type="ARBA" id="ARBA00022771"/>
    </source>
</evidence>
<keyword evidence="3" id="KW-0862">Zinc</keyword>
<feature type="compositionally biased region" description="Low complexity" evidence="5">
    <location>
        <begin position="104"/>
        <end position="117"/>
    </location>
</feature>
<feature type="region of interest" description="Disordered" evidence="5">
    <location>
        <begin position="104"/>
        <end position="170"/>
    </location>
</feature>
<feature type="compositionally biased region" description="Low complexity" evidence="5">
    <location>
        <begin position="272"/>
        <end position="283"/>
    </location>
</feature>
<dbReference type="InterPro" id="IPR000679">
    <property type="entry name" value="Znf_GATA"/>
</dbReference>
<dbReference type="PROSITE" id="PS50114">
    <property type="entry name" value="GATA_ZN_FINGER_2"/>
    <property type="match status" value="1"/>
</dbReference>
<sequence length="375" mass="42927">MAFNKNNYMHKYPTSPSSSSRNDNCSGLKLPPISSMDNLLPTRSWNPPPYSASSTSPKDTSSTSSLPTPPQPEQWKSPPYNSRNELTRDSLYKSPLLFSSTNMMTEQQQQQQHSPNMQHHHNKPPESSSYFQYTSKAYHLQQQQQQQQQKRDLSSSPSSSLHSYHNTTSNKVDHDIDQVVLQCNTLSDNMIQHKDQFINHYHHEHSSTRPLLDDMIGRANEVLNALLRLRKHQIASEQYQCHLLQQQKQAALAAEQQHLQHQNDTEPDAWRSSSNESVTNVNNHARQRKRGKRPQFRGRCHSCNISETPEWRRGPDGARTLCNACGLHYAKLARKQQENRGMSNNLLTTPPHRRFSTGKLTPPADEIIIDRSPTG</sequence>
<feature type="region of interest" description="Disordered" evidence="5">
    <location>
        <begin position="254"/>
        <end position="302"/>
    </location>
</feature>
<dbReference type="Gene3D" id="3.30.50.10">
    <property type="entry name" value="Erythroid Transcription Factor GATA-1, subunit A"/>
    <property type="match status" value="1"/>
</dbReference>
<dbReference type="GO" id="GO:0043565">
    <property type="term" value="F:sequence-specific DNA binding"/>
    <property type="evidence" value="ECO:0007669"/>
    <property type="project" value="InterPro"/>
</dbReference>
<dbReference type="InterPro" id="IPR013088">
    <property type="entry name" value="Znf_NHR/GATA"/>
</dbReference>
<proteinExistence type="predicted"/>
<dbReference type="GO" id="GO:0008270">
    <property type="term" value="F:zinc ion binding"/>
    <property type="evidence" value="ECO:0007669"/>
    <property type="project" value="UniProtKB-KW"/>
</dbReference>
<dbReference type="STRING" id="91626.A0A0C9LYT5"/>
<feature type="region of interest" description="Disordered" evidence="5">
    <location>
        <begin position="1"/>
        <end position="86"/>
    </location>
</feature>
<dbReference type="Proteomes" id="UP000053815">
    <property type="component" value="Unassembled WGS sequence"/>
</dbReference>
<evidence type="ECO:0000313" key="7">
    <source>
        <dbReference type="EMBL" id="GAN11305.1"/>
    </source>
</evidence>
<feature type="compositionally biased region" description="Polar residues" evidence="5">
    <location>
        <begin position="125"/>
        <end position="135"/>
    </location>
</feature>
<dbReference type="CDD" id="cd00202">
    <property type="entry name" value="ZnF_GATA"/>
    <property type="match status" value="1"/>
</dbReference>
<dbReference type="GO" id="GO:0006355">
    <property type="term" value="P:regulation of DNA-templated transcription"/>
    <property type="evidence" value="ECO:0007669"/>
    <property type="project" value="InterPro"/>
</dbReference>
<dbReference type="PANTHER" id="PTHR45658">
    <property type="entry name" value="GATA TRANSCRIPTION FACTOR"/>
    <property type="match status" value="1"/>
</dbReference>
<evidence type="ECO:0000256" key="1">
    <source>
        <dbReference type="ARBA" id="ARBA00022723"/>
    </source>
</evidence>
<dbReference type="SMART" id="SM00401">
    <property type="entry name" value="ZnF_GATA"/>
    <property type="match status" value="1"/>
</dbReference>
<keyword evidence="1" id="KW-0479">Metal-binding</keyword>
<name>A0A0C9LYT5_9FUNG</name>